<dbReference type="AlphaFoldDB" id="A0AAD5R269"/>
<proteinExistence type="predicted"/>
<gene>
    <name evidence="1" type="ORF">KIN20_029115</name>
</gene>
<reference evidence="1" key="1">
    <citation type="submission" date="2021-06" db="EMBL/GenBank/DDBJ databases">
        <title>Parelaphostrongylus tenuis whole genome reference sequence.</title>
        <authorList>
            <person name="Garwood T.J."/>
            <person name="Larsen P.A."/>
            <person name="Fountain-Jones N.M."/>
            <person name="Garbe J.R."/>
            <person name="Macchietto M.G."/>
            <person name="Kania S.A."/>
            <person name="Gerhold R.W."/>
            <person name="Richards J.E."/>
            <person name="Wolf T.M."/>
        </authorList>
    </citation>
    <scope>NUCLEOTIDE SEQUENCE</scope>
    <source>
        <strain evidence="1">MNPRO001-30</strain>
        <tissue evidence="1">Meninges</tissue>
    </source>
</reference>
<organism evidence="1 2">
    <name type="scientific">Parelaphostrongylus tenuis</name>
    <name type="common">Meningeal worm</name>
    <dbReference type="NCBI Taxonomy" id="148309"/>
    <lineage>
        <taxon>Eukaryota</taxon>
        <taxon>Metazoa</taxon>
        <taxon>Ecdysozoa</taxon>
        <taxon>Nematoda</taxon>
        <taxon>Chromadorea</taxon>
        <taxon>Rhabditida</taxon>
        <taxon>Rhabditina</taxon>
        <taxon>Rhabditomorpha</taxon>
        <taxon>Strongyloidea</taxon>
        <taxon>Metastrongylidae</taxon>
        <taxon>Parelaphostrongylus</taxon>
    </lineage>
</organism>
<evidence type="ECO:0000313" key="1">
    <source>
        <dbReference type="EMBL" id="KAJ1368058.1"/>
    </source>
</evidence>
<evidence type="ECO:0000313" key="2">
    <source>
        <dbReference type="Proteomes" id="UP001196413"/>
    </source>
</evidence>
<dbReference type="Proteomes" id="UP001196413">
    <property type="component" value="Unassembled WGS sequence"/>
</dbReference>
<name>A0AAD5R269_PARTN</name>
<sequence>MNDVTELYMKGHISSLENWLYSAVECHRFLANQNLSVKLSTTSPGVVLSQIHVASDCCSDLFLSILRVKLALSGYEEKEIVKELARLDRHCQYPERLTVQQAE</sequence>
<comment type="caution">
    <text evidence="1">The sequence shown here is derived from an EMBL/GenBank/DDBJ whole genome shotgun (WGS) entry which is preliminary data.</text>
</comment>
<dbReference type="EMBL" id="JAHQIW010006077">
    <property type="protein sequence ID" value="KAJ1368058.1"/>
    <property type="molecule type" value="Genomic_DNA"/>
</dbReference>
<protein>
    <submittedName>
        <fullName evidence="1">Uncharacterized protein</fullName>
    </submittedName>
</protein>
<accession>A0AAD5R269</accession>
<keyword evidence="2" id="KW-1185">Reference proteome</keyword>